<dbReference type="InterPro" id="IPR011051">
    <property type="entry name" value="RmlC_Cupin_sf"/>
</dbReference>
<keyword evidence="5" id="KW-1185">Reference proteome</keyword>
<sequence length="232" mass="24946">MIKSKTGARHPASSTSQTAQDDTVPVDHDNAPVAADSAAAATPATHATNAALGDELRRQRKLKSMSLDDLASASGVSRAMISKIERAQSSPSTSILSKLVDALDTTVARLLGQEVRQHDVVVMRHDQQTVLVDPDTGFSRRVLSPILPGRGLDFVMAEMPSKSDTGPLVAHTLPVEEYVYVLSGSLIVTIGDTRTVLNATDSLYYRADAPHRFENTGRSVCKYLIIINPVRS</sequence>
<evidence type="ECO:0000259" key="3">
    <source>
        <dbReference type="PROSITE" id="PS50943"/>
    </source>
</evidence>
<feature type="compositionally biased region" description="Low complexity" evidence="2">
    <location>
        <begin position="31"/>
        <end position="51"/>
    </location>
</feature>
<dbReference type="Pfam" id="PF07883">
    <property type="entry name" value="Cupin_2"/>
    <property type="match status" value="1"/>
</dbReference>
<dbReference type="PANTHER" id="PTHR46797">
    <property type="entry name" value="HTH-TYPE TRANSCRIPTIONAL REGULATOR"/>
    <property type="match status" value="1"/>
</dbReference>
<evidence type="ECO:0000313" key="4">
    <source>
        <dbReference type="EMBL" id="SDQ58453.1"/>
    </source>
</evidence>
<dbReference type="Gene3D" id="2.60.120.10">
    <property type="entry name" value="Jelly Rolls"/>
    <property type="match status" value="1"/>
</dbReference>
<proteinExistence type="predicted"/>
<dbReference type="InterPro" id="IPR014710">
    <property type="entry name" value="RmlC-like_jellyroll"/>
</dbReference>
<evidence type="ECO:0000313" key="5">
    <source>
        <dbReference type="Proteomes" id="UP000183487"/>
    </source>
</evidence>
<dbReference type="InterPro" id="IPR050807">
    <property type="entry name" value="TransReg_Diox_bact_type"/>
</dbReference>
<accession>A0A1H1C2K6</accession>
<dbReference type="PANTHER" id="PTHR46797:SF10">
    <property type="entry name" value="BLR1115 PROTEIN"/>
    <property type="match status" value="1"/>
</dbReference>
<dbReference type="InterPro" id="IPR010982">
    <property type="entry name" value="Lambda_DNA-bd_dom_sf"/>
</dbReference>
<organism evidence="4 5">
    <name type="scientific">Paraburkholderia fungorum</name>
    <dbReference type="NCBI Taxonomy" id="134537"/>
    <lineage>
        <taxon>Bacteria</taxon>
        <taxon>Pseudomonadati</taxon>
        <taxon>Pseudomonadota</taxon>
        <taxon>Betaproteobacteria</taxon>
        <taxon>Burkholderiales</taxon>
        <taxon>Burkholderiaceae</taxon>
        <taxon>Paraburkholderia</taxon>
    </lineage>
</organism>
<dbReference type="SMART" id="SM00530">
    <property type="entry name" value="HTH_XRE"/>
    <property type="match status" value="1"/>
</dbReference>
<name>A0A1H1C2K6_9BURK</name>
<protein>
    <submittedName>
        <fullName evidence="4">Transcriptional regulator, XRE family with cupin sensor</fullName>
    </submittedName>
</protein>
<dbReference type="CDD" id="cd00093">
    <property type="entry name" value="HTH_XRE"/>
    <property type="match status" value="1"/>
</dbReference>
<dbReference type="SUPFAM" id="SSF47413">
    <property type="entry name" value="lambda repressor-like DNA-binding domains"/>
    <property type="match status" value="1"/>
</dbReference>
<dbReference type="Pfam" id="PF01381">
    <property type="entry name" value="HTH_3"/>
    <property type="match status" value="1"/>
</dbReference>
<evidence type="ECO:0000256" key="1">
    <source>
        <dbReference type="ARBA" id="ARBA00023125"/>
    </source>
</evidence>
<dbReference type="InterPro" id="IPR001387">
    <property type="entry name" value="Cro/C1-type_HTH"/>
</dbReference>
<dbReference type="EMBL" id="FNKP01000001">
    <property type="protein sequence ID" value="SDQ58453.1"/>
    <property type="molecule type" value="Genomic_DNA"/>
</dbReference>
<dbReference type="RefSeq" id="WP_083379949.1">
    <property type="nucleotide sequence ID" value="NZ_FNKP01000001.1"/>
</dbReference>
<dbReference type="OrthoDB" id="73827at2"/>
<reference evidence="5" key="1">
    <citation type="submission" date="2016-10" db="EMBL/GenBank/DDBJ databases">
        <authorList>
            <person name="Varghese N."/>
            <person name="Submissions S."/>
        </authorList>
    </citation>
    <scope>NUCLEOTIDE SEQUENCE [LARGE SCALE GENOMIC DNA]</scope>
    <source>
        <strain evidence="5">GAS106B</strain>
    </source>
</reference>
<dbReference type="Gene3D" id="1.10.260.40">
    <property type="entry name" value="lambda repressor-like DNA-binding domains"/>
    <property type="match status" value="1"/>
</dbReference>
<dbReference type="CDD" id="cd02209">
    <property type="entry name" value="cupin_XRE_C"/>
    <property type="match status" value="1"/>
</dbReference>
<dbReference type="GO" id="GO:0005829">
    <property type="term" value="C:cytosol"/>
    <property type="evidence" value="ECO:0007669"/>
    <property type="project" value="TreeGrafter"/>
</dbReference>
<dbReference type="InterPro" id="IPR013096">
    <property type="entry name" value="Cupin_2"/>
</dbReference>
<dbReference type="GO" id="GO:0003700">
    <property type="term" value="F:DNA-binding transcription factor activity"/>
    <property type="evidence" value="ECO:0007669"/>
    <property type="project" value="TreeGrafter"/>
</dbReference>
<dbReference type="GO" id="GO:0003677">
    <property type="term" value="F:DNA binding"/>
    <property type="evidence" value="ECO:0007669"/>
    <property type="project" value="UniProtKB-KW"/>
</dbReference>
<keyword evidence="1" id="KW-0238">DNA-binding</keyword>
<dbReference type="AlphaFoldDB" id="A0A1H1C2K6"/>
<feature type="region of interest" description="Disordered" evidence="2">
    <location>
        <begin position="1"/>
        <end position="53"/>
    </location>
</feature>
<dbReference type="SUPFAM" id="SSF51182">
    <property type="entry name" value="RmlC-like cupins"/>
    <property type="match status" value="1"/>
</dbReference>
<dbReference type="Proteomes" id="UP000183487">
    <property type="component" value="Unassembled WGS sequence"/>
</dbReference>
<evidence type="ECO:0000256" key="2">
    <source>
        <dbReference type="SAM" id="MobiDB-lite"/>
    </source>
</evidence>
<feature type="domain" description="HTH cro/C1-type" evidence="3">
    <location>
        <begin position="56"/>
        <end position="110"/>
    </location>
</feature>
<gene>
    <name evidence="4" type="ORF">SAMN05443245_1940</name>
</gene>
<dbReference type="PROSITE" id="PS50943">
    <property type="entry name" value="HTH_CROC1"/>
    <property type="match status" value="1"/>
</dbReference>
<feature type="compositionally biased region" description="Polar residues" evidence="2">
    <location>
        <begin position="12"/>
        <end position="21"/>
    </location>
</feature>